<name>A0ABV6KZV1_9SPHI</name>
<reference evidence="2 3" key="1">
    <citation type="submission" date="2024-09" db="EMBL/GenBank/DDBJ databases">
        <authorList>
            <person name="Sun Q."/>
            <person name="Mori K."/>
        </authorList>
    </citation>
    <scope>NUCLEOTIDE SEQUENCE [LARGE SCALE GENOMIC DNA]</scope>
    <source>
        <strain evidence="2 3">NCAIM B.02415</strain>
    </source>
</reference>
<evidence type="ECO:0000313" key="3">
    <source>
        <dbReference type="Proteomes" id="UP001589828"/>
    </source>
</evidence>
<evidence type="ECO:0000313" key="2">
    <source>
        <dbReference type="EMBL" id="MFC0512552.1"/>
    </source>
</evidence>
<feature type="non-terminal residue" evidence="2">
    <location>
        <position position="1"/>
    </location>
</feature>
<protein>
    <submittedName>
        <fullName evidence="2">Uncharacterized protein</fullName>
    </submittedName>
</protein>
<dbReference type="RefSeq" id="WP_377020431.1">
    <property type="nucleotide sequence ID" value="NZ_JBHLTS010000001.1"/>
</dbReference>
<dbReference type="EMBL" id="JBHLTS010000001">
    <property type="protein sequence ID" value="MFC0512552.1"/>
    <property type="molecule type" value="Genomic_DNA"/>
</dbReference>
<keyword evidence="3" id="KW-1185">Reference proteome</keyword>
<gene>
    <name evidence="2" type="ORF">ACFFGT_00005</name>
</gene>
<evidence type="ECO:0000256" key="1">
    <source>
        <dbReference type="SAM" id="MobiDB-lite"/>
    </source>
</evidence>
<dbReference type="Proteomes" id="UP001589828">
    <property type="component" value="Unassembled WGS sequence"/>
</dbReference>
<sequence length="62" mass="7293">NGKRKKRSLCPFKLNELSTKKGGPTKRKKEAKKEKRISMWETPSVSHMLMRQTSNKLFNPYL</sequence>
<organism evidence="2 3">
    <name type="scientific">Mucilaginibacter angelicae</name>
    <dbReference type="NCBI Taxonomy" id="869718"/>
    <lineage>
        <taxon>Bacteria</taxon>
        <taxon>Pseudomonadati</taxon>
        <taxon>Bacteroidota</taxon>
        <taxon>Sphingobacteriia</taxon>
        <taxon>Sphingobacteriales</taxon>
        <taxon>Sphingobacteriaceae</taxon>
        <taxon>Mucilaginibacter</taxon>
    </lineage>
</organism>
<proteinExistence type="predicted"/>
<feature type="region of interest" description="Disordered" evidence="1">
    <location>
        <begin position="1"/>
        <end position="36"/>
    </location>
</feature>
<accession>A0ABV6KZV1</accession>
<comment type="caution">
    <text evidence="2">The sequence shown here is derived from an EMBL/GenBank/DDBJ whole genome shotgun (WGS) entry which is preliminary data.</text>
</comment>